<gene>
    <name evidence="1" type="ORF">THII_2524</name>
</gene>
<dbReference type="Pfam" id="PF13469">
    <property type="entry name" value="Sulfotransfer_3"/>
    <property type="match status" value="1"/>
</dbReference>
<name>A0A090BVG6_9GAMM</name>
<dbReference type="EMBL" id="AP014633">
    <property type="protein sequence ID" value="BAP56821.1"/>
    <property type="molecule type" value="Genomic_DNA"/>
</dbReference>
<protein>
    <submittedName>
        <fullName evidence="1">Sulfotransferase family protein</fullName>
    </submittedName>
</protein>
<accession>A0A090BVG6</accession>
<dbReference type="STRING" id="40754.THII_2524"/>
<organism evidence="1 2">
    <name type="scientific">Thioploca ingrica</name>
    <dbReference type="NCBI Taxonomy" id="40754"/>
    <lineage>
        <taxon>Bacteria</taxon>
        <taxon>Pseudomonadati</taxon>
        <taxon>Pseudomonadota</taxon>
        <taxon>Gammaproteobacteria</taxon>
        <taxon>Thiotrichales</taxon>
        <taxon>Thiotrichaceae</taxon>
        <taxon>Thioploca</taxon>
    </lineage>
</organism>
<dbReference type="InterPro" id="IPR027417">
    <property type="entry name" value="P-loop_NTPase"/>
</dbReference>
<dbReference type="Gene3D" id="3.90.550.10">
    <property type="entry name" value="Spore Coat Polysaccharide Biosynthesis Protein SpsA, Chain A"/>
    <property type="match status" value="1"/>
</dbReference>
<dbReference type="HOGENOM" id="CLU_040033_0_0_6"/>
<dbReference type="GO" id="GO:0016740">
    <property type="term" value="F:transferase activity"/>
    <property type="evidence" value="ECO:0007669"/>
    <property type="project" value="UniProtKB-KW"/>
</dbReference>
<keyword evidence="2" id="KW-1185">Reference proteome</keyword>
<dbReference type="SUPFAM" id="SSF52540">
    <property type="entry name" value="P-loop containing nucleoside triphosphate hydrolases"/>
    <property type="match status" value="1"/>
</dbReference>
<dbReference type="KEGG" id="tig:THII_2524"/>
<evidence type="ECO:0000313" key="1">
    <source>
        <dbReference type="EMBL" id="BAP56821.1"/>
    </source>
</evidence>
<dbReference type="Proteomes" id="UP000031623">
    <property type="component" value="Chromosome"/>
</dbReference>
<dbReference type="OrthoDB" id="7029230at2"/>
<evidence type="ECO:0000313" key="2">
    <source>
        <dbReference type="Proteomes" id="UP000031623"/>
    </source>
</evidence>
<dbReference type="InterPro" id="IPR029044">
    <property type="entry name" value="Nucleotide-diphossugar_trans"/>
</dbReference>
<keyword evidence="1" id="KW-0808">Transferase</keyword>
<dbReference type="AlphaFoldDB" id="A0A090BVG6"/>
<proteinExistence type="predicted"/>
<dbReference type="Gene3D" id="3.40.50.300">
    <property type="entry name" value="P-loop containing nucleotide triphosphate hydrolases"/>
    <property type="match status" value="1"/>
</dbReference>
<sequence length="593" mass="67132">MKWSFVFVCQAGELEIKSMLLAASLKHFLRCDYECVAAIPQPVSQWGQISASTQALMQTLGVRSVPITNPIDLNYPIGNKVACLGIESTAAKIVFLDSDILCLREFSPESRRELAEIFQAPFAAKPADSATFTRDAQLWQSVYDLFQLPLPRWRVIATVSGELMLPYFNAGVIAISNGINLAPVWQQCCQQIDAQPTIANKRPWLDQIALPIAVSKLNLKHHCLDERFNYPAHLKPLPTHLPVWCHYHWPTVIRREPRLNQLVVKLATTYPQLKALLLSSPPWAQLLQPYTLAKPSRRLFTLPRLKWSNPLKSSPEMIITGIPRSGTSYLCRLLHTLPDCVVINEPTQIFAPLTHELWPWSIATFYQELRRDILDGQPVENKIANGQLIEDTAITDKRTLYQPQVSRPDFLLGTKNTLAYLARISQLKQVLPQVPIVACVRHPLDTIASWKTSFPHLQHAAVTEFPIGHVNDPLLLPWQRQRLADIAATTDMAWRRALLWRYLAEIILTHAHQLIIIRYEELVTQPAQSLKKLSRQISPASFLSLPPITPSTVRHKREILDDDDRQAIADICNPCAIELGYSTTLVTVYGTIM</sequence>
<dbReference type="SUPFAM" id="SSF53448">
    <property type="entry name" value="Nucleotide-diphospho-sugar transferases"/>
    <property type="match status" value="1"/>
</dbReference>
<reference evidence="1" key="1">
    <citation type="journal article" date="2014" name="ISME J.">
        <title>Ecophysiology of Thioploca ingrica as revealed by the complete genome sequence supplemented with proteomic evidence.</title>
        <authorList>
            <person name="Kojima H."/>
            <person name="Ogura Y."/>
            <person name="Yamamoto N."/>
            <person name="Togashi T."/>
            <person name="Mori H."/>
            <person name="Watanabe T."/>
            <person name="Nemoto F."/>
            <person name="Kurokawa K."/>
            <person name="Hayashi T."/>
            <person name="Fukui M."/>
        </authorList>
    </citation>
    <scope>NUCLEOTIDE SEQUENCE [LARGE SCALE GENOMIC DNA]</scope>
</reference>